<evidence type="ECO:0008006" key="3">
    <source>
        <dbReference type="Google" id="ProtNLM"/>
    </source>
</evidence>
<proteinExistence type="predicted"/>
<keyword evidence="2" id="KW-1185">Reference proteome</keyword>
<dbReference type="Proteomes" id="UP000247476">
    <property type="component" value="Unassembled WGS sequence"/>
</dbReference>
<dbReference type="OrthoDB" id="2589714at2"/>
<dbReference type="RefSeq" id="WP_110841790.1">
    <property type="nucleotide sequence ID" value="NZ_QJVJ01000009.1"/>
</dbReference>
<dbReference type="EMBL" id="QJVJ01000009">
    <property type="protein sequence ID" value="PYI52422.1"/>
    <property type="molecule type" value="Genomic_DNA"/>
</dbReference>
<name>A0A2V5K1D4_9BACL</name>
<dbReference type="AlphaFoldDB" id="A0A2V5K1D4"/>
<accession>A0A2V5K1D4</accession>
<sequence>MFLYNKQRAAELLNTVPIIQSIQSASKVKHFDCPYDKLILCSDEPPTQAFVDLIRPARFETDDDETFYRYRLVHDLFSVQWMQANPQAPMTSIMLNPWKHQLSPDDVLALIDFIIGSHLDAQVAHNDDKHDWLRFQTSKEFAKRIYVGYQKKKPRNYNDLDQTFMFGSKKGQQVIIYDKAKEQDRDDEEWIRLEKRRKRRDKHARPTLSRFLLDEQDDALKNVVIVDIDKFSGRDKIMRRINKFGTFQEAYMTLTKEEKRKLKMHEAFRHPLVDVGALFKKELDQWLSMSPHLHLMKRIFPVLKASWRGKDTLTYRTMSIDPINLHCTGAPLEPYVGKEKYRLRQNYFTDVLS</sequence>
<protein>
    <recommendedName>
        <fullName evidence="3">Replication initiation protein</fullName>
    </recommendedName>
</protein>
<evidence type="ECO:0000313" key="2">
    <source>
        <dbReference type="Proteomes" id="UP000247476"/>
    </source>
</evidence>
<organism evidence="1 2">
    <name type="scientific">Paenibacillus flagellatus</name>
    <dbReference type="NCBI Taxonomy" id="2211139"/>
    <lineage>
        <taxon>Bacteria</taxon>
        <taxon>Bacillati</taxon>
        <taxon>Bacillota</taxon>
        <taxon>Bacilli</taxon>
        <taxon>Bacillales</taxon>
        <taxon>Paenibacillaceae</taxon>
        <taxon>Paenibacillus</taxon>
    </lineage>
</organism>
<reference evidence="1 2" key="1">
    <citation type="submission" date="2018-05" db="EMBL/GenBank/DDBJ databases">
        <title>Paenibacillus flagellatus sp. nov., isolated from selenium mineral soil.</title>
        <authorList>
            <person name="Dai X."/>
        </authorList>
    </citation>
    <scope>NUCLEOTIDE SEQUENCE [LARGE SCALE GENOMIC DNA]</scope>
    <source>
        <strain evidence="1 2">DXL2</strain>
    </source>
</reference>
<evidence type="ECO:0000313" key="1">
    <source>
        <dbReference type="EMBL" id="PYI52422.1"/>
    </source>
</evidence>
<gene>
    <name evidence="1" type="ORF">DLM86_19760</name>
</gene>
<comment type="caution">
    <text evidence="1">The sequence shown here is derived from an EMBL/GenBank/DDBJ whole genome shotgun (WGS) entry which is preliminary data.</text>
</comment>